<dbReference type="Gene3D" id="3.40.50.720">
    <property type="entry name" value="NAD(P)-binding Rossmann-like Domain"/>
    <property type="match status" value="1"/>
</dbReference>
<keyword evidence="2" id="KW-0028">Amino-acid biosynthesis</keyword>
<dbReference type="Proteomes" id="UP000655366">
    <property type="component" value="Unassembled WGS sequence"/>
</dbReference>
<dbReference type="GO" id="GO:0009073">
    <property type="term" value="P:aromatic amino acid family biosynthetic process"/>
    <property type="evidence" value="ECO:0007669"/>
    <property type="project" value="UniProtKB-KW"/>
</dbReference>
<dbReference type="Gene3D" id="3.40.50.10860">
    <property type="entry name" value="Leucine Dehydrogenase, chain A, domain 1"/>
    <property type="match status" value="1"/>
</dbReference>
<evidence type="ECO:0000313" key="6">
    <source>
        <dbReference type="Proteomes" id="UP000655366"/>
    </source>
</evidence>
<dbReference type="InterPro" id="IPR013708">
    <property type="entry name" value="Shikimate_DH-bd_N"/>
</dbReference>
<keyword evidence="2" id="KW-0057">Aromatic amino acid biosynthesis</keyword>
<dbReference type="InterPro" id="IPR036291">
    <property type="entry name" value="NAD(P)-bd_dom_sf"/>
</dbReference>
<dbReference type="GO" id="GO:0009423">
    <property type="term" value="P:chorismate biosynthetic process"/>
    <property type="evidence" value="ECO:0007669"/>
    <property type="project" value="TreeGrafter"/>
</dbReference>
<protein>
    <submittedName>
        <fullName evidence="5">Shikimate dehydrogenase</fullName>
    </submittedName>
</protein>
<dbReference type="PANTHER" id="PTHR21089:SF1">
    <property type="entry name" value="BIFUNCTIONAL 3-DEHYDROQUINATE DEHYDRATASE_SHIKIMATE DEHYDROGENASE, CHLOROPLASTIC"/>
    <property type="match status" value="1"/>
</dbReference>
<evidence type="ECO:0000259" key="4">
    <source>
        <dbReference type="Pfam" id="PF08501"/>
    </source>
</evidence>
<dbReference type="InterPro" id="IPR046346">
    <property type="entry name" value="Aminoacid_DH-like_N_sf"/>
</dbReference>
<dbReference type="SUPFAM" id="SSF51735">
    <property type="entry name" value="NAD(P)-binding Rossmann-fold domains"/>
    <property type="match status" value="1"/>
</dbReference>
<dbReference type="GO" id="GO:0004764">
    <property type="term" value="F:shikimate 3-dehydrogenase (NADP+) activity"/>
    <property type="evidence" value="ECO:0007669"/>
    <property type="project" value="InterPro"/>
</dbReference>
<comment type="pathway">
    <text evidence="1">Metabolic intermediate biosynthesis; chorismate biosynthesis; chorismate from D-erythrose 4-phosphate and phosphoenolpyruvate: step 4/7.</text>
</comment>
<dbReference type="SUPFAM" id="SSF53223">
    <property type="entry name" value="Aminoacid dehydrogenase-like, N-terminal domain"/>
    <property type="match status" value="1"/>
</dbReference>
<dbReference type="EMBL" id="JADNYM010000034">
    <property type="protein sequence ID" value="MBG0741593.1"/>
    <property type="molecule type" value="Genomic_DNA"/>
</dbReference>
<dbReference type="GO" id="GO:0019632">
    <property type="term" value="P:shikimate metabolic process"/>
    <property type="evidence" value="ECO:0007669"/>
    <property type="project" value="TreeGrafter"/>
</dbReference>
<organism evidence="5 6">
    <name type="scientific">Arthrobacter terrae</name>
    <dbReference type="NCBI Taxonomy" id="2935737"/>
    <lineage>
        <taxon>Bacteria</taxon>
        <taxon>Bacillati</taxon>
        <taxon>Actinomycetota</taxon>
        <taxon>Actinomycetes</taxon>
        <taxon>Micrococcales</taxon>
        <taxon>Micrococcaceae</taxon>
        <taxon>Arthrobacter</taxon>
    </lineage>
</organism>
<dbReference type="GO" id="GO:0050661">
    <property type="term" value="F:NADP binding"/>
    <property type="evidence" value="ECO:0007669"/>
    <property type="project" value="TreeGrafter"/>
</dbReference>
<dbReference type="Pfam" id="PF08501">
    <property type="entry name" value="Shikimate_dh_N"/>
    <property type="match status" value="1"/>
</dbReference>
<evidence type="ECO:0000313" key="5">
    <source>
        <dbReference type="EMBL" id="MBG0741593.1"/>
    </source>
</evidence>
<gene>
    <name evidence="5" type="ORF">IV500_19735</name>
</gene>
<keyword evidence="6" id="KW-1185">Reference proteome</keyword>
<dbReference type="GO" id="GO:0005829">
    <property type="term" value="C:cytosol"/>
    <property type="evidence" value="ECO:0007669"/>
    <property type="project" value="TreeGrafter"/>
</dbReference>
<dbReference type="PANTHER" id="PTHR21089">
    <property type="entry name" value="SHIKIMATE DEHYDROGENASE"/>
    <property type="match status" value="1"/>
</dbReference>
<evidence type="ECO:0000256" key="2">
    <source>
        <dbReference type="ARBA" id="ARBA00023141"/>
    </source>
</evidence>
<evidence type="ECO:0000256" key="1">
    <source>
        <dbReference type="ARBA" id="ARBA00004871"/>
    </source>
</evidence>
<sequence length="318" mass="32693">MPVAPASGSNTAPRGRADLRGANTAPKGEAGLRGAVLGHPIGHSRSPALHNAAYARLGLSYLYSAIDTEVSDLEPLLARVRAERNWYGLSVTMPLKTAVLPLLDAVDPAAARLGAVNTVVVDRSDPGRQRLVGHNTDVAGIVNALRVAGIGRAPRSAVLGGGGTAVSAVAALKELGAPAADIFIRGVGSPQRSGTVQALDAGAAVGLDCQVRRWEGAAAALSSYDVVISTLPPRAADPLAGLVPPSSLVGKLLLDVAYDPWPSALAARWQGSGGTIVPGIEMLLYQGVEQVRLFTDEHVLITADVINVMCDALGVARR</sequence>
<dbReference type="CDD" id="cd01065">
    <property type="entry name" value="NAD_bind_Shikimate_DH"/>
    <property type="match status" value="1"/>
</dbReference>
<proteinExistence type="predicted"/>
<dbReference type="AlphaFoldDB" id="A0A931CX60"/>
<name>A0A931CX60_9MICC</name>
<feature type="region of interest" description="Disordered" evidence="3">
    <location>
        <begin position="1"/>
        <end position="25"/>
    </location>
</feature>
<comment type="caution">
    <text evidence="5">The sequence shown here is derived from an EMBL/GenBank/DDBJ whole genome shotgun (WGS) entry which is preliminary data.</text>
</comment>
<dbReference type="InterPro" id="IPR022893">
    <property type="entry name" value="Shikimate_DH_fam"/>
</dbReference>
<accession>A0A931CX60</accession>
<reference evidence="5 6" key="1">
    <citation type="submission" date="2020-11" db="EMBL/GenBank/DDBJ databases">
        <title>Arthrobacter antarcticus sp. nov., isolated from Antarctic Soil.</title>
        <authorList>
            <person name="Li J."/>
        </authorList>
    </citation>
    <scope>NUCLEOTIDE SEQUENCE [LARGE SCALE GENOMIC DNA]</scope>
    <source>
        <strain evidence="5 6">Z1-20</strain>
    </source>
</reference>
<feature type="domain" description="Shikimate dehydrogenase substrate binding N-terminal" evidence="4">
    <location>
        <begin position="36"/>
        <end position="119"/>
    </location>
</feature>
<evidence type="ECO:0000256" key="3">
    <source>
        <dbReference type="SAM" id="MobiDB-lite"/>
    </source>
</evidence>